<dbReference type="GO" id="GO:0046872">
    <property type="term" value="F:metal ion binding"/>
    <property type="evidence" value="ECO:0007669"/>
    <property type="project" value="UniProtKB-KW"/>
</dbReference>
<dbReference type="Pfam" id="PF03328">
    <property type="entry name" value="HpcH_HpaI"/>
    <property type="match status" value="1"/>
</dbReference>
<evidence type="ECO:0000313" key="6">
    <source>
        <dbReference type="Proteomes" id="UP000294933"/>
    </source>
</evidence>
<reference evidence="5 6" key="1">
    <citation type="submission" date="2018-06" db="EMBL/GenBank/DDBJ databases">
        <title>A transcriptomic atlas of mushroom development highlights an independent origin of complex multicellularity.</title>
        <authorList>
            <consortium name="DOE Joint Genome Institute"/>
            <person name="Krizsan K."/>
            <person name="Almasi E."/>
            <person name="Merenyi Z."/>
            <person name="Sahu N."/>
            <person name="Viragh M."/>
            <person name="Koszo T."/>
            <person name="Mondo S."/>
            <person name="Kiss B."/>
            <person name="Balint B."/>
            <person name="Kues U."/>
            <person name="Barry K."/>
            <person name="Hegedus J.C."/>
            <person name="Henrissat B."/>
            <person name="Johnson J."/>
            <person name="Lipzen A."/>
            <person name="Ohm R."/>
            <person name="Nagy I."/>
            <person name="Pangilinan J."/>
            <person name="Yan J."/>
            <person name="Xiong Y."/>
            <person name="Grigoriev I.V."/>
            <person name="Hibbett D.S."/>
            <person name="Nagy L.G."/>
        </authorList>
    </citation>
    <scope>NUCLEOTIDE SEQUENCE [LARGE SCALE GENOMIC DNA]</scope>
    <source>
        <strain evidence="5 6">SZMC22713</strain>
    </source>
</reference>
<dbReference type="GO" id="GO:0016832">
    <property type="term" value="F:aldehyde-lyase activity"/>
    <property type="evidence" value="ECO:0007669"/>
    <property type="project" value="TreeGrafter"/>
</dbReference>
<dbReference type="InterPro" id="IPR040442">
    <property type="entry name" value="Pyrv_kinase-like_dom_sf"/>
</dbReference>
<evidence type="ECO:0000256" key="1">
    <source>
        <dbReference type="ARBA" id="ARBA00005568"/>
    </source>
</evidence>
<accession>A0A4Y7PIY4</accession>
<gene>
    <name evidence="5" type="ORF">BD410DRAFT_796456</name>
</gene>
<keyword evidence="3" id="KW-0456">Lyase</keyword>
<keyword evidence="5" id="KW-0670">Pyruvate</keyword>
<keyword evidence="6" id="KW-1185">Reference proteome</keyword>
<dbReference type="GO" id="GO:0005737">
    <property type="term" value="C:cytoplasm"/>
    <property type="evidence" value="ECO:0007669"/>
    <property type="project" value="TreeGrafter"/>
</dbReference>
<dbReference type="OrthoDB" id="1621678at2759"/>
<evidence type="ECO:0000256" key="3">
    <source>
        <dbReference type="ARBA" id="ARBA00023239"/>
    </source>
</evidence>
<keyword evidence="2" id="KW-0479">Metal-binding</keyword>
<dbReference type="PANTHER" id="PTHR30502:SF0">
    <property type="entry name" value="PHOSPHOENOLPYRUVATE CARBOXYLASE FAMILY PROTEIN"/>
    <property type="match status" value="1"/>
</dbReference>
<dbReference type="Gene3D" id="3.20.20.60">
    <property type="entry name" value="Phosphoenolpyruvate-binding domains"/>
    <property type="match status" value="1"/>
</dbReference>
<proteinExistence type="inferred from homology"/>
<dbReference type="AlphaFoldDB" id="A0A4Y7PIY4"/>
<dbReference type="SUPFAM" id="SSF51621">
    <property type="entry name" value="Phosphoenolpyruvate/pyruvate domain"/>
    <property type="match status" value="1"/>
</dbReference>
<dbReference type="InterPro" id="IPR015813">
    <property type="entry name" value="Pyrv/PenolPyrv_kinase-like_dom"/>
</dbReference>
<dbReference type="VEuPathDB" id="FungiDB:BD410DRAFT_796456"/>
<dbReference type="STRING" id="50990.A0A4Y7PIY4"/>
<dbReference type="EMBL" id="ML170278">
    <property type="protein sequence ID" value="TDL15347.1"/>
    <property type="molecule type" value="Genomic_DNA"/>
</dbReference>
<feature type="domain" description="HpcH/HpaI aldolase/citrate lyase" evidence="4">
    <location>
        <begin position="32"/>
        <end position="239"/>
    </location>
</feature>
<comment type="similarity">
    <text evidence="1">Belongs to the HpcH/HpaI aldolase family.</text>
</comment>
<dbReference type="Proteomes" id="UP000294933">
    <property type="component" value="Unassembled WGS sequence"/>
</dbReference>
<evidence type="ECO:0000313" key="5">
    <source>
        <dbReference type="EMBL" id="TDL15347.1"/>
    </source>
</evidence>
<protein>
    <submittedName>
        <fullName evidence="5">Phosphoenolpyruvate/pyruvate domain-containing protein</fullName>
    </submittedName>
</protein>
<dbReference type="InterPro" id="IPR005000">
    <property type="entry name" value="Aldolase/citrate-lyase_domain"/>
</dbReference>
<evidence type="ECO:0000256" key="2">
    <source>
        <dbReference type="ARBA" id="ARBA00022723"/>
    </source>
</evidence>
<dbReference type="InterPro" id="IPR050251">
    <property type="entry name" value="HpcH-HpaI_aldolase"/>
</dbReference>
<organism evidence="5 6">
    <name type="scientific">Rickenella mellea</name>
    <dbReference type="NCBI Taxonomy" id="50990"/>
    <lineage>
        <taxon>Eukaryota</taxon>
        <taxon>Fungi</taxon>
        <taxon>Dikarya</taxon>
        <taxon>Basidiomycota</taxon>
        <taxon>Agaricomycotina</taxon>
        <taxon>Agaricomycetes</taxon>
        <taxon>Hymenochaetales</taxon>
        <taxon>Rickenellaceae</taxon>
        <taxon>Rickenella</taxon>
    </lineage>
</organism>
<evidence type="ECO:0000259" key="4">
    <source>
        <dbReference type="Pfam" id="PF03328"/>
    </source>
</evidence>
<sequence length="255" mass="27310">MPMIVPLRNELQAGKTAFGVWNTLPGTALVRTIASTPGISWVVIDAEHGQLNDTNIYEHATAIASQGVSPIVRIPVDDAWWIKRALDSGAHGIVIPLAHNAPTVRAVVRASKYPPIGIRGFGPMYTHHAFPGCTSQQYKEGADANTLVIVQIESKEGLANVEEIAQIDGLDVLFIGPYDLSLSLGTPFGSTEHEDAIQRILAAAHKFGKKAAIYCTSGELARTRAAQGFDMVSVVTDVDILSQAISAHVNEARKP</sequence>
<name>A0A4Y7PIY4_9AGAM</name>
<dbReference type="PANTHER" id="PTHR30502">
    <property type="entry name" value="2-KETO-3-DEOXY-L-RHAMNONATE ALDOLASE"/>
    <property type="match status" value="1"/>
</dbReference>